<reference evidence="1 3" key="1">
    <citation type="submission" date="2016-07" db="EMBL/GenBank/DDBJ databases">
        <authorList>
            <person name="Jeong J.-J."/>
            <person name="Kim D.W."/>
            <person name="Sang M.K."/>
            <person name="Choi I.-G."/>
            <person name="Kim K.D."/>
        </authorList>
    </citation>
    <scope>NUCLEOTIDE SEQUENCE [LARGE SCALE GENOMIC DNA]</scope>
    <source>
        <strain evidence="1 3">C-26</strain>
    </source>
</reference>
<evidence type="ECO:0000313" key="3">
    <source>
        <dbReference type="Proteomes" id="UP000093508"/>
    </source>
</evidence>
<dbReference type="AlphaFoldDB" id="A0A1M6YGB9"/>
<dbReference type="Proteomes" id="UP000184069">
    <property type="component" value="Unassembled WGS sequence"/>
</dbReference>
<name>A0A1M6YGB9_9FLAO</name>
<sequence length="175" mass="20225">MEAINRCLANLDEREQKRYRFEFAKLDENQQQQLDELVARMENAGATKPLSWAWSEFSEGIPQWARFMILKGIYQSANDVEGNADAALEFNQDAGEIFEEISKAVGEKKLKQFLTAYSKGMLYNMIGIFDEGNPDYDSKDSWLLVTQDRESDIIARPISGLHEDFLEFDREYTSE</sequence>
<dbReference type="EMBL" id="MAYF01000235">
    <property type="protein sequence ID" value="OCA78317.1"/>
    <property type="molecule type" value="Genomic_DNA"/>
</dbReference>
<keyword evidence="3" id="KW-1185">Reference proteome</keyword>
<dbReference type="OrthoDB" id="3483256at2"/>
<evidence type="ECO:0000313" key="2">
    <source>
        <dbReference type="EMBL" id="SHL17326.1"/>
    </source>
</evidence>
<dbReference type="RefSeq" id="WP_066696256.1">
    <property type="nucleotide sequence ID" value="NZ_FRBM01000002.1"/>
</dbReference>
<accession>A0A1M6YGB9</accession>
<dbReference type="EMBL" id="FRBM01000002">
    <property type="protein sequence ID" value="SHL17326.1"/>
    <property type="molecule type" value="Genomic_DNA"/>
</dbReference>
<protein>
    <submittedName>
        <fullName evidence="2">Uncharacterized protein</fullName>
    </submittedName>
</protein>
<gene>
    <name evidence="1" type="ORF">BBH99_08825</name>
    <name evidence="2" type="ORF">SAMN05444407_102507</name>
</gene>
<reference evidence="2 4" key="2">
    <citation type="submission" date="2016-11" db="EMBL/GenBank/DDBJ databases">
        <authorList>
            <person name="Jaros S."/>
            <person name="Januszkiewicz K."/>
            <person name="Wedrychowicz H."/>
        </authorList>
    </citation>
    <scope>NUCLEOTIDE SEQUENCE [LARGE SCALE GENOMIC DNA]</scope>
    <source>
        <strain evidence="2 4">DSM 27621</strain>
    </source>
</reference>
<organism evidence="2 4">
    <name type="scientific">Chryseobacterium contaminans</name>
    <dbReference type="NCBI Taxonomy" id="1423959"/>
    <lineage>
        <taxon>Bacteria</taxon>
        <taxon>Pseudomonadati</taxon>
        <taxon>Bacteroidota</taxon>
        <taxon>Flavobacteriia</taxon>
        <taxon>Flavobacteriales</taxon>
        <taxon>Weeksellaceae</taxon>
        <taxon>Chryseobacterium group</taxon>
        <taxon>Chryseobacterium</taxon>
    </lineage>
</organism>
<evidence type="ECO:0000313" key="4">
    <source>
        <dbReference type="Proteomes" id="UP000184069"/>
    </source>
</evidence>
<evidence type="ECO:0000313" key="1">
    <source>
        <dbReference type="EMBL" id="OCA78317.1"/>
    </source>
</evidence>
<dbReference type="Proteomes" id="UP000093508">
    <property type="component" value="Unassembled WGS sequence"/>
</dbReference>
<proteinExistence type="predicted"/>
<dbReference type="STRING" id="1423959.SAMN05444407_102507"/>